<dbReference type="InterPro" id="IPR006626">
    <property type="entry name" value="PbH1"/>
</dbReference>
<feature type="region of interest" description="Disordered" evidence="1">
    <location>
        <begin position="554"/>
        <end position="579"/>
    </location>
</feature>
<feature type="transmembrane region" description="Helical" evidence="2">
    <location>
        <begin position="1608"/>
        <end position="1635"/>
    </location>
</feature>
<evidence type="ECO:0000313" key="4">
    <source>
        <dbReference type="Proteomes" id="UP001190700"/>
    </source>
</evidence>
<dbReference type="InterPro" id="IPR011050">
    <property type="entry name" value="Pectin_lyase_fold/virulence"/>
</dbReference>
<accession>A0AAE0FLQ4</accession>
<gene>
    <name evidence="3" type="ORF">CYMTET_29074</name>
</gene>
<evidence type="ECO:0000256" key="2">
    <source>
        <dbReference type="SAM" id="Phobius"/>
    </source>
</evidence>
<feature type="compositionally biased region" description="Basic and acidic residues" evidence="1">
    <location>
        <begin position="570"/>
        <end position="579"/>
    </location>
</feature>
<dbReference type="PANTHER" id="PTHR11319">
    <property type="entry name" value="G PROTEIN-COUPLED RECEPTOR-RELATED"/>
    <property type="match status" value="1"/>
</dbReference>
<feature type="transmembrane region" description="Helical" evidence="2">
    <location>
        <begin position="1305"/>
        <end position="1328"/>
    </location>
</feature>
<feature type="transmembrane region" description="Helical" evidence="2">
    <location>
        <begin position="1650"/>
        <end position="1670"/>
    </location>
</feature>
<sequence>MGDRLIEVGWPTRSGQPIRGRLEVAGRLAGRPKMGGRLIGGDRWWVVGQLIGGRNGAGIQAKHSNVSLSGCSVMLGNATRGSGGGIYATGHSVVRMHSSYVQGNRAHAYGGGIWFGYYSSYPVEDSDIVSEPEAYLFIERTDVINNTASADGGGLYGRAVSLSIVDTRLWHNVAGRHCGGLCSHGSPTALCNLSAHMNLAGNSGGGVCAWGAEADAAKVQVEMSNSVVSSNTAVQEAGGLSVYYVGLTVCNSILQRNSATRGEGGGIVVIGSFLRIYTSDVLSNYAMSEGGGIFVASSDPQSPLLLAAVHVAHNLCDGYGGGISGGGLIEINGSEVSSNFASLNGGGIHLLTAGELWVHETNIALNYAGYEGGGIRSMERSQVRVTSRTNITENRSGKWGGGMSLAGGVNADLVMDGFSSVVRNTADRYSGGGISAYGLESAVLLDVSLVGNRAKANGGGISMDNSTLHLMGTLIFGNSAGTQGGAIFLERDSQVTATDSLFLSNTAQIAGAAISATNSTVQLGFNFSQEMLRIRQRRRRRALTQDLPHLRLEERGRHSSRALLTSPKDQQGEPEHIEGRSLSAASVCGSDVCIKDNEAPTGGALHLNGGHGALSGVHIEANRMLIEETCLEVVSQVTLVHGSTVHIEASTLVGNDGAGVEVGSECSATLAQVQVLGHLAESGAGVYVAERGAAALAQCTIALNRAGRTGGGIYSAGILAVASSHFLGNDATLDGGALHLSGNTNFILDGCNFTNNTAYNGAAIYCSLDGSLINSTAFNVAAGNITSTQMISLRFQGNVAEGGGSTIFWEQANLKVGTEQYFAADVDAVDAQSTGNRAGYQSPMGWATRKSALHVEATQAEEAGGHTLTNGIEVQVLDSFGQVVVVDSETEVELHSAKGSPCTFSGEGFKLTVSAGVATFIDVVPLGDPGVTCLFYVTAASGERSNQTAMPLRYCESGEYLEGVAGSRVCSRCSEGTISLDNVSICMSCERHELKDKIRCPGGDAYVICPGVWLSPNAQHCDRDDDRTTACFLERLYECDHSTPCIAEDDDPDTCDPGQNNRRQGAGIGGIVELRLCNLHVYTDSVMCGGTESVVCSEGYYQNMAFSKCLECPGLAVVWGQFIGATCIITTVTIAILTIFLKMHTTDHTAVKDTFSQKTAVELLKAKTAVSLIVGYFQVMGQLGSIYSTSLVSPIAQELLSPLKLLILDIGVVFKTPCMFHHLGLFAEGEEETGIHKDSPSFWINFWQSVCMPWILCVFFFFVYLYLAITHRSKQAKEQRARHQNDEAETQAAELRWHTKHRSSCIGAALFLMMFMHPSISTNMFHVFNCIEVQYDNEDLTAQYWLAKDTAHECNNLNWYISATVSVFTVIVFVLGFPVSLFLAMWRLRQFHAVRLPRIAAERHIAKVERGEWIPCDSKELAMARLHRSFLFHLNLRRRESVKAALNGPVPWNAAVLAWRWWQRVNKRKSLQANSWVDMYIPRDAFLSGVGGEKAIEQQEKLLEVNWGACNTGRVCRARSRNSLARAETTRVGLRSWIILRDGSLIIDAEALTKEDTGDRGVIQMVPVTRLDAPNFSKILGHFHQPFEDCFYAWQAIEIMRRLMQTGLVVVVTMWCGEDAALVYATFVAVVFLLLHERYSPYKNDALDELQSMILLNQFVVQMMLVLTKLDDRSTDIIGLCIAFLQILLLSYAMTLIVPAFRPALTALRTKSAIMAHTLFSRKGKFNTSLQNKPNDRCNTMPRPTLEYETHRMAGSPTYGRDSIVEVQNAKLEVDDQRCSEVDTAAAAAATALKGQQKDIGIDAAGNSIVIADAGGSTRRLQLATLVEFDKNLDNALLDNEQHK</sequence>
<dbReference type="SUPFAM" id="SSF51126">
    <property type="entry name" value="Pectin lyase-like"/>
    <property type="match status" value="3"/>
</dbReference>
<feature type="transmembrane region" description="Helical" evidence="2">
    <location>
        <begin position="1118"/>
        <end position="1141"/>
    </location>
</feature>
<keyword evidence="2" id="KW-0472">Membrane</keyword>
<feature type="transmembrane region" description="Helical" evidence="2">
    <location>
        <begin position="1246"/>
        <end position="1267"/>
    </location>
</feature>
<reference evidence="3 4" key="1">
    <citation type="journal article" date="2015" name="Genome Biol. Evol.">
        <title>Comparative Genomics of a Bacterivorous Green Alga Reveals Evolutionary Causalities and Consequences of Phago-Mixotrophic Mode of Nutrition.</title>
        <authorList>
            <person name="Burns J.A."/>
            <person name="Paasch A."/>
            <person name="Narechania A."/>
            <person name="Kim E."/>
        </authorList>
    </citation>
    <scope>NUCLEOTIDE SEQUENCE [LARGE SCALE GENOMIC DNA]</scope>
    <source>
        <strain evidence="3 4">PLY_AMNH</strain>
    </source>
</reference>
<dbReference type="EMBL" id="LGRX02016488">
    <property type="protein sequence ID" value="KAK3262044.1"/>
    <property type="molecule type" value="Genomic_DNA"/>
</dbReference>
<keyword evidence="2" id="KW-1133">Transmembrane helix</keyword>
<keyword evidence="4" id="KW-1185">Reference proteome</keyword>
<feature type="transmembrane region" description="Helical" evidence="2">
    <location>
        <begin position="1677"/>
        <end position="1701"/>
    </location>
</feature>
<proteinExistence type="predicted"/>
<comment type="caution">
    <text evidence="3">The sequence shown here is derived from an EMBL/GenBank/DDBJ whole genome shotgun (WGS) entry which is preliminary data.</text>
</comment>
<name>A0AAE0FLQ4_9CHLO</name>
<protein>
    <recommendedName>
        <fullName evidence="5">Right handed beta helix domain-containing protein</fullName>
    </recommendedName>
</protein>
<evidence type="ECO:0000313" key="3">
    <source>
        <dbReference type="EMBL" id="KAK3262044.1"/>
    </source>
</evidence>
<evidence type="ECO:0000256" key="1">
    <source>
        <dbReference type="SAM" id="MobiDB-lite"/>
    </source>
</evidence>
<dbReference type="SMART" id="SM00710">
    <property type="entry name" value="PbH1"/>
    <property type="match status" value="8"/>
</dbReference>
<feature type="transmembrane region" description="Helical" evidence="2">
    <location>
        <begin position="1359"/>
        <end position="1386"/>
    </location>
</feature>
<evidence type="ECO:0008006" key="5">
    <source>
        <dbReference type="Google" id="ProtNLM"/>
    </source>
</evidence>
<organism evidence="3 4">
    <name type="scientific">Cymbomonas tetramitiformis</name>
    <dbReference type="NCBI Taxonomy" id="36881"/>
    <lineage>
        <taxon>Eukaryota</taxon>
        <taxon>Viridiplantae</taxon>
        <taxon>Chlorophyta</taxon>
        <taxon>Pyramimonadophyceae</taxon>
        <taxon>Pyramimonadales</taxon>
        <taxon>Pyramimonadaceae</taxon>
        <taxon>Cymbomonas</taxon>
    </lineage>
</organism>
<dbReference type="Proteomes" id="UP001190700">
    <property type="component" value="Unassembled WGS sequence"/>
</dbReference>
<keyword evidence="2" id="KW-0812">Transmembrane</keyword>
<dbReference type="PANTHER" id="PTHR11319:SF35">
    <property type="entry name" value="OUTER MEMBRANE PROTEIN PMPC-RELATED"/>
    <property type="match status" value="1"/>
</dbReference>